<proteinExistence type="predicted"/>
<evidence type="ECO:0000313" key="3">
    <source>
        <dbReference type="Proteomes" id="UP001176940"/>
    </source>
</evidence>
<protein>
    <submittedName>
        <fullName evidence="2">Uncharacterized protein</fullName>
    </submittedName>
</protein>
<accession>A0ABN9LYN9</accession>
<comment type="caution">
    <text evidence="2">The sequence shown here is derived from an EMBL/GenBank/DDBJ whole genome shotgun (WGS) entry which is preliminary data.</text>
</comment>
<feature type="region of interest" description="Disordered" evidence="1">
    <location>
        <begin position="85"/>
        <end position="112"/>
    </location>
</feature>
<gene>
    <name evidence="2" type="ORF">RIMI_LOCUS14719551</name>
</gene>
<name>A0ABN9LYN9_9NEOB</name>
<keyword evidence="3" id="KW-1185">Reference proteome</keyword>
<reference evidence="2" key="1">
    <citation type="submission" date="2023-07" db="EMBL/GenBank/DDBJ databases">
        <authorList>
            <person name="Stuckert A."/>
        </authorList>
    </citation>
    <scope>NUCLEOTIDE SEQUENCE</scope>
</reference>
<evidence type="ECO:0000313" key="2">
    <source>
        <dbReference type="EMBL" id="CAJ0954396.1"/>
    </source>
</evidence>
<dbReference type="Proteomes" id="UP001176940">
    <property type="component" value="Unassembled WGS sequence"/>
</dbReference>
<evidence type="ECO:0000256" key="1">
    <source>
        <dbReference type="SAM" id="MobiDB-lite"/>
    </source>
</evidence>
<organism evidence="2 3">
    <name type="scientific">Ranitomeya imitator</name>
    <name type="common">mimic poison frog</name>
    <dbReference type="NCBI Taxonomy" id="111125"/>
    <lineage>
        <taxon>Eukaryota</taxon>
        <taxon>Metazoa</taxon>
        <taxon>Chordata</taxon>
        <taxon>Craniata</taxon>
        <taxon>Vertebrata</taxon>
        <taxon>Euteleostomi</taxon>
        <taxon>Amphibia</taxon>
        <taxon>Batrachia</taxon>
        <taxon>Anura</taxon>
        <taxon>Neobatrachia</taxon>
        <taxon>Hyloidea</taxon>
        <taxon>Dendrobatidae</taxon>
        <taxon>Dendrobatinae</taxon>
        <taxon>Ranitomeya</taxon>
    </lineage>
</organism>
<feature type="compositionally biased region" description="Polar residues" evidence="1">
    <location>
        <begin position="7"/>
        <end position="19"/>
    </location>
</feature>
<feature type="region of interest" description="Disordered" evidence="1">
    <location>
        <begin position="1"/>
        <end position="24"/>
    </location>
</feature>
<sequence length="112" mass="11909">MRRRLNSGCSVRSGDSSCGLSGDRSRMSGVFSCSLPPTQDKPLGLVQEIGMDGISFTMVDSCNIKKEDDDLGKFVDLEFILAHTTNNPGGGGGGPTYPLPETPDSCSTHLRQ</sequence>
<dbReference type="EMBL" id="CAUEEQ010038467">
    <property type="protein sequence ID" value="CAJ0954396.1"/>
    <property type="molecule type" value="Genomic_DNA"/>
</dbReference>